<evidence type="ECO:0000256" key="4">
    <source>
        <dbReference type="ARBA" id="ARBA00023239"/>
    </source>
</evidence>
<comment type="similarity">
    <text evidence="1">Belongs to the Gfa family.</text>
</comment>
<keyword evidence="3" id="KW-0862">Zinc</keyword>
<dbReference type="PANTHER" id="PTHR33337:SF40">
    <property type="entry name" value="CENP-V_GFA DOMAIN-CONTAINING PROTEIN-RELATED"/>
    <property type="match status" value="1"/>
</dbReference>
<dbReference type="InterPro" id="IPR011057">
    <property type="entry name" value="Mss4-like_sf"/>
</dbReference>
<gene>
    <name evidence="6" type="ORF">CspeluHIS016_0407430</name>
</gene>
<dbReference type="PROSITE" id="PS51891">
    <property type="entry name" value="CENP_V_GFA"/>
    <property type="match status" value="1"/>
</dbReference>
<keyword evidence="4" id="KW-0456">Lyase</keyword>
<evidence type="ECO:0000313" key="7">
    <source>
        <dbReference type="Proteomes" id="UP001222932"/>
    </source>
</evidence>
<dbReference type="EMBL" id="BTCM01000004">
    <property type="protein sequence ID" value="GMK57909.1"/>
    <property type="molecule type" value="Genomic_DNA"/>
</dbReference>
<evidence type="ECO:0000259" key="5">
    <source>
        <dbReference type="PROSITE" id="PS51891"/>
    </source>
</evidence>
<protein>
    <recommendedName>
        <fullName evidence="5">CENP-V/GFA domain-containing protein</fullName>
    </recommendedName>
</protein>
<sequence>MALTGTCLCGAVTVTIKDPVPVHNEGLEVCACTDCRQATGSCRGGEYLQVEPDNVTFGGQENIRMYEKRTDAGNTFQRHFCTTCGSSIYGKTTMHEGKMVVVNSGLFPSGSLPKPSIYIYRSSAEKWDQPLEQVIALDLM</sequence>
<evidence type="ECO:0000313" key="6">
    <source>
        <dbReference type="EMBL" id="GMK57909.1"/>
    </source>
</evidence>
<evidence type="ECO:0000256" key="1">
    <source>
        <dbReference type="ARBA" id="ARBA00005495"/>
    </source>
</evidence>
<dbReference type="Pfam" id="PF04828">
    <property type="entry name" value="GFA"/>
    <property type="match status" value="1"/>
</dbReference>
<dbReference type="GO" id="GO:0016846">
    <property type="term" value="F:carbon-sulfur lyase activity"/>
    <property type="evidence" value="ECO:0007669"/>
    <property type="project" value="InterPro"/>
</dbReference>
<feature type="domain" description="CENP-V/GFA" evidence="5">
    <location>
        <begin position="3"/>
        <end position="128"/>
    </location>
</feature>
<reference evidence="6" key="1">
    <citation type="journal article" date="2023" name="BMC Genomics">
        <title>Chromosome-level genome assemblies of Cutaneotrichosporon spp. (Trichosporonales, Basidiomycota) reveal imbalanced evolution between nucleotide sequences and chromosome synteny.</title>
        <authorList>
            <person name="Kobayashi Y."/>
            <person name="Kayamori A."/>
            <person name="Aoki K."/>
            <person name="Shiwa Y."/>
            <person name="Matsutani M."/>
            <person name="Fujita N."/>
            <person name="Sugita T."/>
            <person name="Iwasaki W."/>
            <person name="Tanaka N."/>
            <person name="Takashima M."/>
        </authorList>
    </citation>
    <scope>NUCLEOTIDE SEQUENCE</scope>
    <source>
        <strain evidence="6">HIS016</strain>
    </source>
</reference>
<name>A0AAD3YDH0_9TREE</name>
<accession>A0AAD3YDH0</accession>
<comment type="caution">
    <text evidence="6">The sequence shown here is derived from an EMBL/GenBank/DDBJ whole genome shotgun (WGS) entry which is preliminary data.</text>
</comment>
<keyword evidence="7" id="KW-1185">Reference proteome</keyword>
<proteinExistence type="inferred from homology"/>
<organism evidence="6 7">
    <name type="scientific">Cutaneotrichosporon spelunceum</name>
    <dbReference type="NCBI Taxonomy" id="1672016"/>
    <lineage>
        <taxon>Eukaryota</taxon>
        <taxon>Fungi</taxon>
        <taxon>Dikarya</taxon>
        <taxon>Basidiomycota</taxon>
        <taxon>Agaricomycotina</taxon>
        <taxon>Tremellomycetes</taxon>
        <taxon>Trichosporonales</taxon>
        <taxon>Trichosporonaceae</taxon>
        <taxon>Cutaneotrichosporon</taxon>
    </lineage>
</organism>
<reference evidence="6" key="2">
    <citation type="submission" date="2023-06" db="EMBL/GenBank/DDBJ databases">
        <authorList>
            <person name="Kobayashi Y."/>
            <person name="Kayamori A."/>
            <person name="Aoki K."/>
            <person name="Shiwa Y."/>
            <person name="Fujita N."/>
            <person name="Sugita T."/>
            <person name="Iwasaki W."/>
            <person name="Tanaka N."/>
            <person name="Takashima M."/>
        </authorList>
    </citation>
    <scope>NUCLEOTIDE SEQUENCE</scope>
    <source>
        <strain evidence="6">HIS016</strain>
    </source>
</reference>
<dbReference type="AlphaFoldDB" id="A0AAD3YDH0"/>
<dbReference type="GO" id="GO:0046872">
    <property type="term" value="F:metal ion binding"/>
    <property type="evidence" value="ECO:0007669"/>
    <property type="project" value="UniProtKB-KW"/>
</dbReference>
<dbReference type="PANTHER" id="PTHR33337">
    <property type="entry name" value="GFA DOMAIN-CONTAINING PROTEIN"/>
    <property type="match status" value="1"/>
</dbReference>
<evidence type="ECO:0000256" key="3">
    <source>
        <dbReference type="ARBA" id="ARBA00022833"/>
    </source>
</evidence>
<dbReference type="InterPro" id="IPR006913">
    <property type="entry name" value="CENP-V/GFA"/>
</dbReference>
<evidence type="ECO:0000256" key="2">
    <source>
        <dbReference type="ARBA" id="ARBA00022723"/>
    </source>
</evidence>
<keyword evidence="2" id="KW-0479">Metal-binding</keyword>
<dbReference type="SUPFAM" id="SSF51316">
    <property type="entry name" value="Mss4-like"/>
    <property type="match status" value="1"/>
</dbReference>
<dbReference type="Gene3D" id="3.90.1590.10">
    <property type="entry name" value="glutathione-dependent formaldehyde- activating enzyme (gfa)"/>
    <property type="match status" value="1"/>
</dbReference>
<dbReference type="Proteomes" id="UP001222932">
    <property type="component" value="Unassembled WGS sequence"/>
</dbReference>